<reference evidence="5" key="1">
    <citation type="submission" date="2022-06" db="EMBL/GenBank/DDBJ databases">
        <authorList>
            <person name="Berger JAMES D."/>
            <person name="Berger JAMES D."/>
        </authorList>
    </citation>
    <scope>NUCLEOTIDE SEQUENCE [LARGE SCALE GENOMIC DNA]</scope>
</reference>
<organism evidence="5 6">
    <name type="scientific">Schistosoma rodhaini</name>
    <dbReference type="NCBI Taxonomy" id="6188"/>
    <lineage>
        <taxon>Eukaryota</taxon>
        <taxon>Metazoa</taxon>
        <taxon>Spiralia</taxon>
        <taxon>Lophotrochozoa</taxon>
        <taxon>Platyhelminthes</taxon>
        <taxon>Trematoda</taxon>
        <taxon>Digenea</taxon>
        <taxon>Strigeidida</taxon>
        <taxon>Schistosomatoidea</taxon>
        <taxon>Schistosomatidae</taxon>
        <taxon>Schistosoma</taxon>
    </lineage>
</organism>
<dbReference type="WBParaSite" id="SRDH1_23160.1">
    <property type="protein sequence ID" value="SRDH1_23160.1"/>
    <property type="gene ID" value="SRDH1_23160"/>
</dbReference>
<sequence length="91" mass="10569">MLIEIGIATSSTLMKDQFFTEAHRSLNMSVQKYWTNLCYQIEFDNLQIRFHCCGADSSNDYLHVKQLIPTSCLSGRKPYLLLHKELDKRVA</sequence>
<comment type="subcellular location">
    <subcellularLocation>
        <location evidence="1">Membrane</location>
        <topology evidence="1">Multi-pass membrane protein</topology>
    </subcellularLocation>
</comment>
<dbReference type="GO" id="GO:0016020">
    <property type="term" value="C:membrane"/>
    <property type="evidence" value="ECO:0007669"/>
    <property type="project" value="UniProtKB-SubCell"/>
</dbReference>
<dbReference type="AlphaFoldDB" id="A0AA85ETP6"/>
<evidence type="ECO:0000256" key="2">
    <source>
        <dbReference type="ARBA" id="ARBA00022692"/>
    </source>
</evidence>
<protein>
    <submittedName>
        <fullName evidence="6">Uncharacterized protein</fullName>
    </submittedName>
</protein>
<keyword evidence="4" id="KW-0472">Membrane</keyword>
<dbReference type="CDD" id="cd03127">
    <property type="entry name" value="tetraspanin_LEL"/>
    <property type="match status" value="1"/>
</dbReference>
<name>A0AA85ETP6_9TREM</name>
<proteinExistence type="predicted"/>
<dbReference type="Proteomes" id="UP000050792">
    <property type="component" value="Unassembled WGS sequence"/>
</dbReference>
<keyword evidence="5" id="KW-1185">Reference proteome</keyword>
<dbReference type="Pfam" id="PF00335">
    <property type="entry name" value="Tetraspanin"/>
    <property type="match status" value="1"/>
</dbReference>
<evidence type="ECO:0000313" key="5">
    <source>
        <dbReference type="Proteomes" id="UP000050792"/>
    </source>
</evidence>
<dbReference type="InterPro" id="IPR018499">
    <property type="entry name" value="Tetraspanin/Peripherin"/>
</dbReference>
<keyword evidence="2" id="KW-0812">Transmembrane</keyword>
<evidence type="ECO:0000256" key="3">
    <source>
        <dbReference type="ARBA" id="ARBA00022989"/>
    </source>
</evidence>
<dbReference type="Gene3D" id="1.10.1450.10">
    <property type="entry name" value="Tetraspanin"/>
    <property type="match status" value="1"/>
</dbReference>
<reference evidence="6" key="2">
    <citation type="submission" date="2023-11" db="UniProtKB">
        <authorList>
            <consortium name="WormBaseParasite"/>
        </authorList>
    </citation>
    <scope>IDENTIFICATION</scope>
</reference>
<dbReference type="SUPFAM" id="SSF48652">
    <property type="entry name" value="Tetraspanin"/>
    <property type="match status" value="1"/>
</dbReference>
<evidence type="ECO:0000256" key="4">
    <source>
        <dbReference type="ARBA" id="ARBA00023136"/>
    </source>
</evidence>
<evidence type="ECO:0000256" key="1">
    <source>
        <dbReference type="ARBA" id="ARBA00004141"/>
    </source>
</evidence>
<keyword evidence="3" id="KW-1133">Transmembrane helix</keyword>
<evidence type="ECO:0000313" key="6">
    <source>
        <dbReference type="WBParaSite" id="SRDH1_23160.1"/>
    </source>
</evidence>
<dbReference type="InterPro" id="IPR008952">
    <property type="entry name" value="Tetraspanin_EC2_sf"/>
</dbReference>
<accession>A0AA85ETP6</accession>